<keyword evidence="2" id="KW-1133">Transmembrane helix</keyword>
<evidence type="ECO:0000256" key="1">
    <source>
        <dbReference type="SAM" id="MobiDB-lite"/>
    </source>
</evidence>
<dbReference type="InterPro" id="IPR008621">
    <property type="entry name" value="Cbb3-typ_cyt_oxidase_comp"/>
</dbReference>
<keyword evidence="2" id="KW-0472">Membrane</keyword>
<feature type="region of interest" description="Disordered" evidence="1">
    <location>
        <begin position="53"/>
        <end position="73"/>
    </location>
</feature>
<evidence type="ECO:0008006" key="5">
    <source>
        <dbReference type="Google" id="ProtNLM"/>
    </source>
</evidence>
<dbReference type="RefSeq" id="WP_070077173.1">
    <property type="nucleotide sequence ID" value="NZ_CP017415.1"/>
</dbReference>
<feature type="transmembrane region" description="Helical" evidence="2">
    <location>
        <begin position="16"/>
        <end position="35"/>
    </location>
</feature>
<name>A0A1D8IJY1_9GAMM</name>
<protein>
    <recommendedName>
        <fullName evidence="5">Cbb3-type cytochrome c oxidase subunit 3</fullName>
    </recommendedName>
</protein>
<dbReference type="KEGG" id="aprs:BI364_01025"/>
<dbReference type="Pfam" id="PF05545">
    <property type="entry name" value="FixQ"/>
    <property type="match status" value="1"/>
</dbReference>
<dbReference type="EMBL" id="CP017415">
    <property type="protein sequence ID" value="AOU96780.1"/>
    <property type="molecule type" value="Genomic_DNA"/>
</dbReference>
<sequence>MAGFWQWLVELSSHKITLLALLFPLFIGIVIYAYTNKRRSARLESYRYMPFEDDRVSGEDGDDKQHGRGDKHE</sequence>
<organism evidence="3 4">
    <name type="scientific">Acidihalobacter yilgarnensis</name>
    <dbReference type="NCBI Taxonomy" id="2819280"/>
    <lineage>
        <taxon>Bacteria</taxon>
        <taxon>Pseudomonadati</taxon>
        <taxon>Pseudomonadota</taxon>
        <taxon>Gammaproteobacteria</taxon>
        <taxon>Chromatiales</taxon>
        <taxon>Ectothiorhodospiraceae</taxon>
        <taxon>Acidihalobacter</taxon>
    </lineage>
</organism>
<evidence type="ECO:0000313" key="3">
    <source>
        <dbReference type="EMBL" id="AOU96780.1"/>
    </source>
</evidence>
<evidence type="ECO:0000313" key="4">
    <source>
        <dbReference type="Proteomes" id="UP000095401"/>
    </source>
</evidence>
<gene>
    <name evidence="3" type="ORF">BI364_01025</name>
</gene>
<dbReference type="AlphaFoldDB" id="A0A1D8IJY1"/>
<accession>A0A1D8IJY1</accession>
<reference evidence="4" key="1">
    <citation type="submission" date="2016-09" db="EMBL/GenBank/DDBJ databases">
        <title>Acidihalobacter prosperus F5.</title>
        <authorList>
            <person name="Khaleque H.N."/>
            <person name="Ramsay J.P."/>
            <person name="Kaksonen A.H."/>
            <person name="Boxall N.J."/>
            <person name="Watkin E.L.J."/>
        </authorList>
    </citation>
    <scope>NUCLEOTIDE SEQUENCE [LARGE SCALE GENOMIC DNA]</scope>
    <source>
        <strain evidence="4">F5</strain>
    </source>
</reference>
<keyword evidence="2" id="KW-0812">Transmembrane</keyword>
<keyword evidence="4" id="KW-1185">Reference proteome</keyword>
<dbReference type="Proteomes" id="UP000095401">
    <property type="component" value="Chromosome"/>
</dbReference>
<proteinExistence type="predicted"/>
<evidence type="ECO:0000256" key="2">
    <source>
        <dbReference type="SAM" id="Phobius"/>
    </source>
</evidence>